<dbReference type="EMBL" id="SWAV01000002">
    <property type="protein sequence ID" value="TKA91964.1"/>
    <property type="molecule type" value="Genomic_DNA"/>
</dbReference>
<evidence type="ECO:0000313" key="1">
    <source>
        <dbReference type="EMBL" id="SES32284.1"/>
    </source>
</evidence>
<dbReference type="Proteomes" id="UP000186904">
    <property type="component" value="Unassembled WGS sequence"/>
</dbReference>
<organism evidence="3 6">
    <name type="scientific">Halopseudomonas bauzanensis</name>
    <dbReference type="NCBI Taxonomy" id="653930"/>
    <lineage>
        <taxon>Bacteria</taxon>
        <taxon>Pseudomonadati</taxon>
        <taxon>Pseudomonadota</taxon>
        <taxon>Gammaproteobacteria</taxon>
        <taxon>Pseudomonadales</taxon>
        <taxon>Pseudomonadaceae</taxon>
        <taxon>Halopseudomonas</taxon>
    </lineage>
</organism>
<dbReference type="OrthoDB" id="6196114at2"/>
<evidence type="ECO:0000313" key="5">
    <source>
        <dbReference type="Proteomes" id="UP000186904"/>
    </source>
</evidence>
<reference evidence="3 6" key="2">
    <citation type="submission" date="2019-04" db="EMBL/GenBank/DDBJ databases">
        <title>Crypto-aerobic microbial life in anoxic (sulfidic) marine sediments.</title>
        <authorList>
            <person name="Bhattacharya S."/>
            <person name="Roy C."/>
            <person name="Mondal N."/>
            <person name="Sarkar J."/>
            <person name="Mandal S."/>
            <person name="Rameez M.J."/>
            <person name="Ghosh W."/>
        </authorList>
    </citation>
    <scope>NUCLEOTIDE SEQUENCE [LARGE SCALE GENOMIC DNA]</scope>
    <source>
        <strain evidence="3 6">SBBB</strain>
    </source>
</reference>
<dbReference type="RefSeq" id="WP_036992854.1">
    <property type="nucleotide sequence ID" value="NZ_FOGN01000008.1"/>
</dbReference>
<dbReference type="Proteomes" id="UP000186599">
    <property type="component" value="Unassembled WGS sequence"/>
</dbReference>
<dbReference type="AlphaFoldDB" id="A0A031M7P0"/>
<dbReference type="Proteomes" id="UP000305198">
    <property type="component" value="Unassembled WGS sequence"/>
</dbReference>
<dbReference type="EMBL" id="FOGN01000008">
    <property type="protein sequence ID" value="SES32284.1"/>
    <property type="molecule type" value="Genomic_DNA"/>
</dbReference>
<name>A0A031M7P0_9GAMM</name>
<evidence type="ECO:0008006" key="7">
    <source>
        <dbReference type="Google" id="ProtNLM"/>
    </source>
</evidence>
<gene>
    <name evidence="3" type="ORF">FA869_06070</name>
    <name evidence="2" type="ORF">SAMN04487855_3184</name>
    <name evidence="1" type="ORF">SAMN05216589_3187</name>
</gene>
<proteinExistence type="predicted"/>
<evidence type="ECO:0000313" key="2">
    <source>
        <dbReference type="EMBL" id="SFM32345.1"/>
    </source>
</evidence>
<dbReference type="EMBL" id="FOUA01000008">
    <property type="protein sequence ID" value="SFM32345.1"/>
    <property type="molecule type" value="Genomic_DNA"/>
</dbReference>
<evidence type="ECO:0000313" key="3">
    <source>
        <dbReference type="EMBL" id="TKA91964.1"/>
    </source>
</evidence>
<keyword evidence="4" id="KW-1185">Reference proteome</keyword>
<sequence>MTQREPTDPSRLLKDLESIRTLLDEPSSGTDQQPDLQLDIPLLQDIITSGSDAPPVVTPAAAPASLKVNPFLPYESLARLAGERVHLEQLLQQSMQQPSSGGLHTGAREVRMEARLQAEAQLVMQDVIDEILPVIEAELRKRLSARLEQLIQEQFAQRSVNS</sequence>
<protein>
    <recommendedName>
        <fullName evidence="7">DNA polymerase III subunit chi</fullName>
    </recommendedName>
</protein>
<reference evidence="4 5" key="1">
    <citation type="submission" date="2016-10" db="EMBL/GenBank/DDBJ databases">
        <authorList>
            <person name="de Groot N.N."/>
        </authorList>
    </citation>
    <scope>NUCLEOTIDE SEQUENCE [LARGE SCALE GENOMIC DNA]</scope>
    <source>
        <strain evidence="2 4">CGMCC 1.9095</strain>
        <strain evidence="1 5">DSM 22558</strain>
    </source>
</reference>
<dbReference type="STRING" id="653930.SAMN05216589_3187"/>
<evidence type="ECO:0000313" key="4">
    <source>
        <dbReference type="Proteomes" id="UP000186599"/>
    </source>
</evidence>
<evidence type="ECO:0000313" key="6">
    <source>
        <dbReference type="Proteomes" id="UP000305198"/>
    </source>
</evidence>
<accession>A0A031M7P0</accession>